<evidence type="ECO:0000256" key="3">
    <source>
        <dbReference type="ARBA" id="ARBA00023315"/>
    </source>
</evidence>
<evidence type="ECO:0000313" key="5">
    <source>
        <dbReference type="EMBL" id="NYH92759.1"/>
    </source>
</evidence>
<comment type="similarity">
    <text evidence="1 4">Belongs to the antibiotic N-acetyltransferase family.</text>
</comment>
<sequence>MVDAEHLGTAFGQLGLRPGHHVLVHSSLSSMGPVDGGPATVVRALLDVVGPEGTVLAPTLTGNEHVGPHAEVVFDLAETPSWTGVIPETVRTRDGAVRSAHPTHSVAAVGAAARRLTEGHEDCVSPCGPGSPYARLASDPDGMILLLGCDHESNTTLHHVEELAGSDYHLQPAPVRAVLALPGGTERRDYWVHQYGTPRNFGAIEPLLVQRGLQSTGPVGAATARLMPAGGLVSLGVEVLRAAPRYFVRTETSA</sequence>
<dbReference type="AlphaFoldDB" id="A0A852ZTS2"/>
<dbReference type="Pfam" id="PF02522">
    <property type="entry name" value="Antibiotic_NAT"/>
    <property type="match status" value="1"/>
</dbReference>
<keyword evidence="2 4" id="KW-0808">Transferase</keyword>
<accession>A0A852ZTS2</accession>
<keyword evidence="3 4" id="KW-0012">Acyltransferase</keyword>
<dbReference type="PANTHER" id="PTHR11104">
    <property type="entry name" value="AMINOGLYCOSIDE N3-ACETYLTRANSFERASE"/>
    <property type="match status" value="1"/>
</dbReference>
<comment type="catalytic activity">
    <reaction evidence="4">
        <text>a 2-deoxystreptamine antibiotic + acetyl-CoA = an N(3)-acetyl-2-deoxystreptamine antibiotic + CoA + H(+)</text>
        <dbReference type="Rhea" id="RHEA:12665"/>
        <dbReference type="ChEBI" id="CHEBI:15378"/>
        <dbReference type="ChEBI" id="CHEBI:57287"/>
        <dbReference type="ChEBI" id="CHEBI:57288"/>
        <dbReference type="ChEBI" id="CHEBI:57921"/>
        <dbReference type="ChEBI" id="CHEBI:77452"/>
        <dbReference type="EC" id="2.3.1.81"/>
    </reaction>
</comment>
<reference evidence="5 6" key="1">
    <citation type="submission" date="2020-07" db="EMBL/GenBank/DDBJ databases">
        <title>Sequencing the genomes of 1000 actinobacteria strains.</title>
        <authorList>
            <person name="Klenk H.-P."/>
        </authorList>
    </citation>
    <scope>NUCLEOTIDE SEQUENCE [LARGE SCALE GENOMIC DNA]</scope>
    <source>
        <strain evidence="5 6">DSM 18448</strain>
    </source>
</reference>
<dbReference type="InterPro" id="IPR028345">
    <property type="entry name" value="Antibiotic_NAT-like"/>
</dbReference>
<evidence type="ECO:0000256" key="2">
    <source>
        <dbReference type="ARBA" id="ARBA00022679"/>
    </source>
</evidence>
<dbReference type="GO" id="GO:0046677">
    <property type="term" value="P:response to antibiotic"/>
    <property type="evidence" value="ECO:0007669"/>
    <property type="project" value="UniProtKB-KW"/>
</dbReference>
<comment type="caution">
    <text evidence="5">The sequence shown here is derived from an EMBL/GenBank/DDBJ whole genome shotgun (WGS) entry which is preliminary data.</text>
</comment>
<keyword evidence="4" id="KW-0046">Antibiotic resistance</keyword>
<evidence type="ECO:0000256" key="4">
    <source>
        <dbReference type="RuleBase" id="RU365031"/>
    </source>
</evidence>
<dbReference type="SUPFAM" id="SSF110710">
    <property type="entry name" value="TTHA0583/YokD-like"/>
    <property type="match status" value="1"/>
</dbReference>
<dbReference type="PANTHER" id="PTHR11104:SF0">
    <property type="entry name" value="SPBETA PROPHAGE-DERIVED AMINOGLYCOSIDE N(3')-ACETYLTRANSFERASE-LIKE PROTEIN YOKD"/>
    <property type="match status" value="1"/>
</dbReference>
<dbReference type="EC" id="2.3.1.-" evidence="4"/>
<keyword evidence="6" id="KW-1185">Reference proteome</keyword>
<dbReference type="RefSeq" id="WP_179790135.1">
    <property type="nucleotide sequence ID" value="NZ_BAAARR010000021.1"/>
</dbReference>
<protein>
    <recommendedName>
        <fullName evidence="4">Aminoglycoside N(3)-acetyltransferase</fullName>
        <ecNumber evidence="4">2.3.1.-</ecNumber>
    </recommendedName>
</protein>
<proteinExistence type="inferred from homology"/>
<name>A0A852ZTS2_9ACTN</name>
<dbReference type="EMBL" id="JACBZH010000001">
    <property type="protein sequence ID" value="NYH92759.1"/>
    <property type="molecule type" value="Genomic_DNA"/>
</dbReference>
<organism evidence="5 6">
    <name type="scientific">Actinopolymorpha rutila</name>
    <dbReference type="NCBI Taxonomy" id="446787"/>
    <lineage>
        <taxon>Bacteria</taxon>
        <taxon>Bacillati</taxon>
        <taxon>Actinomycetota</taxon>
        <taxon>Actinomycetes</taxon>
        <taxon>Propionibacteriales</taxon>
        <taxon>Actinopolymorphaceae</taxon>
        <taxon>Actinopolymorpha</taxon>
    </lineage>
</organism>
<dbReference type="GO" id="GO:0046353">
    <property type="term" value="F:aminoglycoside 3-N-acetyltransferase activity"/>
    <property type="evidence" value="ECO:0007669"/>
    <property type="project" value="UniProtKB-EC"/>
</dbReference>
<evidence type="ECO:0000313" key="6">
    <source>
        <dbReference type="Proteomes" id="UP000579605"/>
    </source>
</evidence>
<gene>
    <name evidence="5" type="ORF">F4554_005397</name>
</gene>
<dbReference type="Proteomes" id="UP000579605">
    <property type="component" value="Unassembled WGS sequence"/>
</dbReference>
<evidence type="ECO:0000256" key="1">
    <source>
        <dbReference type="ARBA" id="ARBA00006383"/>
    </source>
</evidence>
<dbReference type="InterPro" id="IPR003679">
    <property type="entry name" value="Amioglycoside_AcTrfase"/>
</dbReference>